<keyword evidence="1" id="KW-0472">Membrane</keyword>
<dbReference type="InterPro" id="IPR002798">
    <property type="entry name" value="SpoIIM-like"/>
</dbReference>
<name>A0A5B9VZT5_9BACT</name>
<evidence type="ECO:0008006" key="4">
    <source>
        <dbReference type="Google" id="ProtNLM"/>
    </source>
</evidence>
<keyword evidence="1" id="KW-1133">Transmembrane helix</keyword>
<gene>
    <name evidence="2" type="ORF">OJF2_20110</name>
</gene>
<dbReference type="KEGG" id="agv:OJF2_20110"/>
<proteinExistence type="predicted"/>
<evidence type="ECO:0000313" key="3">
    <source>
        <dbReference type="Proteomes" id="UP000324233"/>
    </source>
</evidence>
<evidence type="ECO:0000256" key="1">
    <source>
        <dbReference type="SAM" id="Phobius"/>
    </source>
</evidence>
<feature type="transmembrane region" description="Helical" evidence="1">
    <location>
        <begin position="265"/>
        <end position="285"/>
    </location>
</feature>
<accession>A0A5B9VZT5</accession>
<keyword evidence="1" id="KW-0812">Transmembrane</keyword>
<reference evidence="2 3" key="1">
    <citation type="submission" date="2019-08" db="EMBL/GenBank/DDBJ databases">
        <title>Deep-cultivation of Planctomycetes and their phenomic and genomic characterization uncovers novel biology.</title>
        <authorList>
            <person name="Wiegand S."/>
            <person name="Jogler M."/>
            <person name="Boedeker C."/>
            <person name="Pinto D."/>
            <person name="Vollmers J."/>
            <person name="Rivas-Marin E."/>
            <person name="Kohn T."/>
            <person name="Peeters S.H."/>
            <person name="Heuer A."/>
            <person name="Rast P."/>
            <person name="Oberbeckmann S."/>
            <person name="Bunk B."/>
            <person name="Jeske O."/>
            <person name="Meyerdierks A."/>
            <person name="Storesund J.E."/>
            <person name="Kallscheuer N."/>
            <person name="Luecker S."/>
            <person name="Lage O.M."/>
            <person name="Pohl T."/>
            <person name="Merkel B.J."/>
            <person name="Hornburger P."/>
            <person name="Mueller R.-W."/>
            <person name="Bruemmer F."/>
            <person name="Labrenz M."/>
            <person name="Spormann A.M."/>
            <person name="Op den Camp H."/>
            <person name="Overmann J."/>
            <person name="Amann R."/>
            <person name="Jetten M.S.M."/>
            <person name="Mascher T."/>
            <person name="Medema M.H."/>
            <person name="Devos D.P."/>
            <person name="Kaster A.-K."/>
            <person name="Ovreas L."/>
            <person name="Rohde M."/>
            <person name="Galperin M.Y."/>
            <person name="Jogler C."/>
        </authorList>
    </citation>
    <scope>NUCLEOTIDE SEQUENCE [LARGE SCALE GENOMIC DNA]</scope>
    <source>
        <strain evidence="2 3">OJF2</strain>
    </source>
</reference>
<dbReference type="PANTHER" id="PTHR35337">
    <property type="entry name" value="SLR1478 PROTEIN"/>
    <property type="match status" value="1"/>
</dbReference>
<protein>
    <recommendedName>
        <fullName evidence="4">Stage II sporulation protein M</fullName>
    </recommendedName>
</protein>
<dbReference type="PANTHER" id="PTHR35337:SF1">
    <property type="entry name" value="SLR1478 PROTEIN"/>
    <property type="match status" value="1"/>
</dbReference>
<feature type="transmembrane region" description="Helical" evidence="1">
    <location>
        <begin position="297"/>
        <end position="316"/>
    </location>
</feature>
<organism evidence="2 3">
    <name type="scientific">Aquisphaera giovannonii</name>
    <dbReference type="NCBI Taxonomy" id="406548"/>
    <lineage>
        <taxon>Bacteria</taxon>
        <taxon>Pseudomonadati</taxon>
        <taxon>Planctomycetota</taxon>
        <taxon>Planctomycetia</taxon>
        <taxon>Isosphaerales</taxon>
        <taxon>Isosphaeraceae</taxon>
        <taxon>Aquisphaera</taxon>
    </lineage>
</organism>
<feature type="transmembrane region" description="Helical" evidence="1">
    <location>
        <begin position="178"/>
        <end position="198"/>
    </location>
</feature>
<sequence>MRVGERLRQREEDWRELDRLVERLSRTGPRRASAGDVLRLGRLYRATCADLMLAEAHDLPRASVEYLHGLVGRAHNVLYRTRGFSLRDLGRALFDSAPRRLRTDPALRIAAAVFFGSFLLCALAAAARPDFAGQVVGEAALEQIDHMYARPLSGPGSEEMGRDDALMAGFYIRHNTSIGLQCFAWGILFGLGSLAQLLSNGIGLGTMFGHMATTPYAANFFTFVTAHSSCELTAIVLAGAAGLRMGWGLIDAHGLTRIASLRREAANALPALGASVVLFIAAAFIEGFVSASSLPYPAKAAVAILTAALILLYVTLGGRPGRTPEDEIGRETGRIAEA</sequence>
<dbReference type="Pfam" id="PF01944">
    <property type="entry name" value="SpoIIM"/>
    <property type="match status" value="1"/>
</dbReference>
<dbReference type="RefSeq" id="WP_148593432.1">
    <property type="nucleotide sequence ID" value="NZ_CP042997.1"/>
</dbReference>
<dbReference type="Proteomes" id="UP000324233">
    <property type="component" value="Chromosome"/>
</dbReference>
<evidence type="ECO:0000313" key="2">
    <source>
        <dbReference type="EMBL" id="QEH33509.1"/>
    </source>
</evidence>
<dbReference type="OrthoDB" id="9800053at2"/>
<keyword evidence="3" id="KW-1185">Reference proteome</keyword>
<dbReference type="EMBL" id="CP042997">
    <property type="protein sequence ID" value="QEH33509.1"/>
    <property type="molecule type" value="Genomic_DNA"/>
</dbReference>
<feature type="transmembrane region" description="Helical" evidence="1">
    <location>
        <begin position="106"/>
        <end position="127"/>
    </location>
</feature>
<dbReference type="AlphaFoldDB" id="A0A5B9VZT5"/>